<name>A0A5B2VWK2_9BACT</name>
<reference evidence="1 2" key="2">
    <citation type="submission" date="2019-09" db="EMBL/GenBank/DDBJ databases">
        <authorList>
            <person name="Jin C."/>
        </authorList>
    </citation>
    <scope>NUCLEOTIDE SEQUENCE [LARGE SCALE GENOMIC DNA]</scope>
    <source>
        <strain evidence="1 2">BN140078</strain>
    </source>
</reference>
<sequence>MDNWRLAARRITKYDPRLRSANGAFLENDWTSFHDIGKTFKDGVLTEDTYLKVESQYIAAALLLLREVGCSRVCTNNVEKPYSEGEVPVDYLSLYKELHDGMILDVDKLPPLMTLILREYAWCELFWDDNCAIRFGYDYYMYSNGLDILGNEQLKRQIEDLGLFVE</sequence>
<gene>
    <name evidence="1" type="ORF">F0L74_13245</name>
</gene>
<dbReference type="RefSeq" id="WP_149838330.1">
    <property type="nucleotide sequence ID" value="NZ_VUOC01000002.1"/>
</dbReference>
<dbReference type="AlphaFoldDB" id="A0A5B2VWK2"/>
<dbReference type="Proteomes" id="UP000324611">
    <property type="component" value="Unassembled WGS sequence"/>
</dbReference>
<evidence type="ECO:0000313" key="2">
    <source>
        <dbReference type="Proteomes" id="UP000324611"/>
    </source>
</evidence>
<dbReference type="EMBL" id="VUOC01000002">
    <property type="protein sequence ID" value="KAA2243455.1"/>
    <property type="molecule type" value="Genomic_DNA"/>
</dbReference>
<comment type="caution">
    <text evidence="1">The sequence shown here is derived from an EMBL/GenBank/DDBJ whole genome shotgun (WGS) entry which is preliminary data.</text>
</comment>
<reference evidence="1 2" key="1">
    <citation type="submission" date="2019-09" db="EMBL/GenBank/DDBJ databases">
        <title>Chitinophaga ginsengihumi sp. nov., isolated from soil of ginseng rhizosphere.</title>
        <authorList>
            <person name="Lee J."/>
        </authorList>
    </citation>
    <scope>NUCLEOTIDE SEQUENCE [LARGE SCALE GENOMIC DNA]</scope>
    <source>
        <strain evidence="1 2">BN140078</strain>
    </source>
</reference>
<accession>A0A5B2VWK2</accession>
<proteinExistence type="predicted"/>
<evidence type="ECO:0000313" key="1">
    <source>
        <dbReference type="EMBL" id="KAA2243455.1"/>
    </source>
</evidence>
<keyword evidence="2" id="KW-1185">Reference proteome</keyword>
<organism evidence="1 2">
    <name type="scientific">Chitinophaga agrisoli</name>
    <dbReference type="NCBI Taxonomy" id="2607653"/>
    <lineage>
        <taxon>Bacteria</taxon>
        <taxon>Pseudomonadati</taxon>
        <taxon>Bacteroidota</taxon>
        <taxon>Chitinophagia</taxon>
        <taxon>Chitinophagales</taxon>
        <taxon>Chitinophagaceae</taxon>
        <taxon>Chitinophaga</taxon>
    </lineage>
</organism>
<protein>
    <submittedName>
        <fullName evidence="1">Uncharacterized protein</fullName>
    </submittedName>
</protein>